<dbReference type="Pfam" id="PF04203">
    <property type="entry name" value="Sortase"/>
    <property type="match status" value="1"/>
</dbReference>
<evidence type="ECO:0000256" key="2">
    <source>
        <dbReference type="SAM" id="Phobius"/>
    </source>
</evidence>
<dbReference type="InterPro" id="IPR042001">
    <property type="entry name" value="Sortase_F"/>
</dbReference>
<keyword evidence="2" id="KW-1133">Transmembrane helix</keyword>
<comment type="caution">
    <text evidence="3">The sequence shown here is derived from an EMBL/GenBank/DDBJ whole genome shotgun (WGS) entry which is preliminary data.</text>
</comment>
<dbReference type="InterPro" id="IPR023365">
    <property type="entry name" value="Sortase_dom-sf"/>
</dbReference>
<evidence type="ECO:0000313" key="4">
    <source>
        <dbReference type="Proteomes" id="UP000229526"/>
    </source>
</evidence>
<accession>A0A2H0UKZ4</accession>
<dbReference type="GO" id="GO:0016787">
    <property type="term" value="F:hydrolase activity"/>
    <property type="evidence" value="ECO:0007669"/>
    <property type="project" value="UniProtKB-KW"/>
</dbReference>
<dbReference type="EMBL" id="PFBD01000020">
    <property type="protein sequence ID" value="PIR87082.1"/>
    <property type="molecule type" value="Genomic_DNA"/>
</dbReference>
<dbReference type="InterPro" id="IPR005754">
    <property type="entry name" value="Sortase"/>
</dbReference>
<protein>
    <recommendedName>
        <fullName evidence="5">Class F sortase</fullName>
    </recommendedName>
</protein>
<name>A0A2H0UKZ4_9BACT</name>
<reference evidence="4" key="1">
    <citation type="submission" date="2017-09" db="EMBL/GenBank/DDBJ databases">
        <title>Depth-based differentiation of microbial function through sediment-hosted aquifers and enrichment of novel symbionts in the deep terrestrial subsurface.</title>
        <authorList>
            <person name="Probst A.J."/>
            <person name="Ladd B."/>
            <person name="Jarett J.K."/>
            <person name="Geller-Mcgrath D.E."/>
            <person name="Sieber C.M.K."/>
            <person name="Emerson J.B."/>
            <person name="Anantharaman K."/>
            <person name="Thomas B.C."/>
            <person name="Malmstrom R."/>
            <person name="Stieglmeier M."/>
            <person name="Klingl A."/>
            <person name="Woyke T."/>
            <person name="Ryan C.M."/>
            <person name="Banfield J.F."/>
        </authorList>
    </citation>
    <scope>NUCLEOTIDE SEQUENCE [LARGE SCALE GENOMIC DNA]</scope>
</reference>
<dbReference type="Gene3D" id="2.40.260.10">
    <property type="entry name" value="Sortase"/>
    <property type="match status" value="1"/>
</dbReference>
<evidence type="ECO:0000313" key="3">
    <source>
        <dbReference type="EMBL" id="PIR87082.1"/>
    </source>
</evidence>
<evidence type="ECO:0000256" key="1">
    <source>
        <dbReference type="ARBA" id="ARBA00022801"/>
    </source>
</evidence>
<dbReference type="Proteomes" id="UP000229526">
    <property type="component" value="Unassembled WGS sequence"/>
</dbReference>
<dbReference type="SUPFAM" id="SSF63817">
    <property type="entry name" value="Sortase"/>
    <property type="match status" value="1"/>
</dbReference>
<dbReference type="CDD" id="cd05829">
    <property type="entry name" value="Sortase_F"/>
    <property type="match status" value="1"/>
</dbReference>
<feature type="transmembrane region" description="Helical" evidence="2">
    <location>
        <begin position="21"/>
        <end position="45"/>
    </location>
</feature>
<evidence type="ECO:0008006" key="5">
    <source>
        <dbReference type="Google" id="ProtNLM"/>
    </source>
</evidence>
<dbReference type="AlphaFoldDB" id="A0A2H0UKZ4"/>
<proteinExistence type="predicted"/>
<sequence>MLREYDKFNNLIMQTTGPQKFVAGCTLVLAMGGVALAIVYLSLLLTSPRESEAQDLSALTVSNRVAFAKMLERSGTATRFPVSAVLVDPVQIVIPALGVDTKIQAVGLTASGKMGTPKGDRKYKDVAWYKDGFKPGEKGAAVIAGHLDNGYGLAAVFKELQSLKLGDSIFVSDADGKTLHFKVSKKVLYPAGNEPVSDVFGESDEPRLNLITCDGDWIENERGYSQRLVVYTELVR</sequence>
<keyword evidence="1" id="KW-0378">Hydrolase</keyword>
<keyword evidence="2" id="KW-0812">Transmembrane</keyword>
<organism evidence="3 4">
    <name type="scientific">Candidatus Harrisonbacteria bacterium CG10_big_fil_rev_8_21_14_0_10_49_15</name>
    <dbReference type="NCBI Taxonomy" id="1974587"/>
    <lineage>
        <taxon>Bacteria</taxon>
        <taxon>Candidatus Harrisoniibacteriota</taxon>
    </lineage>
</organism>
<keyword evidence="2" id="KW-0472">Membrane</keyword>
<gene>
    <name evidence="3" type="ORF">COU11_02530</name>
</gene>